<dbReference type="EMBL" id="NJET01000189">
    <property type="protein sequence ID" value="PHH59678.1"/>
    <property type="molecule type" value="Genomic_DNA"/>
</dbReference>
<organism evidence="1 2">
    <name type="scientific">Ophiocordyceps australis</name>
    <dbReference type="NCBI Taxonomy" id="1399860"/>
    <lineage>
        <taxon>Eukaryota</taxon>
        <taxon>Fungi</taxon>
        <taxon>Dikarya</taxon>
        <taxon>Ascomycota</taxon>
        <taxon>Pezizomycotina</taxon>
        <taxon>Sordariomycetes</taxon>
        <taxon>Hypocreomycetidae</taxon>
        <taxon>Hypocreales</taxon>
        <taxon>Ophiocordycipitaceae</taxon>
        <taxon>Ophiocordyceps</taxon>
    </lineage>
</organism>
<protein>
    <submittedName>
        <fullName evidence="1">Uncharacterized protein</fullName>
    </submittedName>
</protein>
<comment type="caution">
    <text evidence="1">The sequence shown here is derived from an EMBL/GenBank/DDBJ whole genome shotgun (WGS) entry which is preliminary data.</text>
</comment>
<reference evidence="1 2" key="1">
    <citation type="submission" date="2017-06" db="EMBL/GenBank/DDBJ databases">
        <title>Ant-infecting Ophiocordyceps genomes reveal a high diversity of potential behavioral manipulation genes and a possible major role for enterotoxins.</title>
        <authorList>
            <person name="De Bekker C."/>
            <person name="Evans H.C."/>
            <person name="Brachmann A."/>
            <person name="Hughes D.P."/>
        </authorList>
    </citation>
    <scope>NUCLEOTIDE SEQUENCE [LARGE SCALE GENOMIC DNA]</scope>
    <source>
        <strain evidence="1 2">Map64</strain>
    </source>
</reference>
<evidence type="ECO:0000313" key="2">
    <source>
        <dbReference type="Proteomes" id="UP000226192"/>
    </source>
</evidence>
<keyword evidence="2" id="KW-1185">Reference proteome</keyword>
<name>A0A2C5XEH8_9HYPO</name>
<dbReference type="AlphaFoldDB" id="A0A2C5XEH8"/>
<sequence>MGDDNSNVSSGSSSEILLQARQRPIAIDEQIEESAIDIPFGKRESGNCVEGVVRDPWQPRSFGKHWASRASMEAGFWRKARCSEQSLGFQNLYLRLGDMAWRE</sequence>
<accession>A0A2C5XEH8</accession>
<proteinExistence type="predicted"/>
<gene>
    <name evidence="1" type="ORF">CDD81_2680</name>
</gene>
<evidence type="ECO:0000313" key="1">
    <source>
        <dbReference type="EMBL" id="PHH59678.1"/>
    </source>
</evidence>
<dbReference type="Proteomes" id="UP000226192">
    <property type="component" value="Unassembled WGS sequence"/>
</dbReference>